<keyword evidence="7" id="KW-0378">Hydrolase</keyword>
<feature type="coiled-coil region" evidence="10">
    <location>
        <begin position="278"/>
        <end position="312"/>
    </location>
</feature>
<evidence type="ECO:0000256" key="2">
    <source>
        <dbReference type="ARBA" id="ARBA00005908"/>
    </source>
</evidence>
<evidence type="ECO:0000256" key="10">
    <source>
        <dbReference type="SAM" id="Coils"/>
    </source>
</evidence>
<keyword evidence="4" id="KW-0963">Cytoplasm</keyword>
<evidence type="ECO:0000256" key="4">
    <source>
        <dbReference type="ARBA" id="ARBA00022490"/>
    </source>
</evidence>
<dbReference type="GO" id="GO:0004721">
    <property type="term" value="F:phosphoprotein phosphatase activity"/>
    <property type="evidence" value="ECO:0007669"/>
    <property type="project" value="UniProtKB-KW"/>
</dbReference>
<accession>A0A1I4RE89</accession>
<evidence type="ECO:0000256" key="8">
    <source>
        <dbReference type="ARBA" id="ARBA00022912"/>
    </source>
</evidence>
<evidence type="ECO:0000256" key="1">
    <source>
        <dbReference type="ARBA" id="ARBA00004496"/>
    </source>
</evidence>
<dbReference type="Gene3D" id="1.10.287.500">
    <property type="entry name" value="Helix hairpin bin"/>
    <property type="match status" value="1"/>
</dbReference>
<dbReference type="InterPro" id="IPR007439">
    <property type="entry name" value="Chemotax_Pase_CheZ"/>
</dbReference>
<keyword evidence="12" id="KW-1185">Reference proteome</keyword>
<dbReference type="Proteomes" id="UP000199611">
    <property type="component" value="Unassembled WGS sequence"/>
</dbReference>
<keyword evidence="6" id="KW-0283">Flagellar rotation</keyword>
<dbReference type="GO" id="GO:0009288">
    <property type="term" value="C:bacterial-type flagellum"/>
    <property type="evidence" value="ECO:0007669"/>
    <property type="project" value="InterPro"/>
</dbReference>
<evidence type="ECO:0000256" key="3">
    <source>
        <dbReference type="ARBA" id="ARBA00018484"/>
    </source>
</evidence>
<evidence type="ECO:0000256" key="6">
    <source>
        <dbReference type="ARBA" id="ARBA00022779"/>
    </source>
</evidence>
<keyword evidence="5" id="KW-0145">Chemotaxis</keyword>
<dbReference type="Pfam" id="PF04344">
    <property type="entry name" value="CheZ"/>
    <property type="match status" value="1"/>
</dbReference>
<dbReference type="GO" id="GO:0050920">
    <property type="term" value="P:regulation of chemotaxis"/>
    <property type="evidence" value="ECO:0007669"/>
    <property type="project" value="InterPro"/>
</dbReference>
<dbReference type="InterPro" id="IPR050992">
    <property type="entry name" value="CheZ_family_phosphatases"/>
</dbReference>
<dbReference type="OrthoDB" id="9773007at2"/>
<dbReference type="SUPFAM" id="SSF75708">
    <property type="entry name" value="Chemotaxis phosphatase CheZ"/>
    <property type="match status" value="1"/>
</dbReference>
<evidence type="ECO:0000256" key="7">
    <source>
        <dbReference type="ARBA" id="ARBA00022801"/>
    </source>
</evidence>
<dbReference type="EMBL" id="FOUU01000001">
    <property type="protein sequence ID" value="SFM50527.1"/>
    <property type="molecule type" value="Genomic_DNA"/>
</dbReference>
<keyword evidence="8" id="KW-0904">Protein phosphatase</keyword>
<dbReference type="PANTHER" id="PTHR43693:SF1">
    <property type="entry name" value="PROTEIN PHOSPHATASE CHEZ"/>
    <property type="match status" value="1"/>
</dbReference>
<evidence type="ECO:0000313" key="11">
    <source>
        <dbReference type="EMBL" id="SFM50527.1"/>
    </source>
</evidence>
<dbReference type="AlphaFoldDB" id="A0A1I4RE89"/>
<sequence>MTGMDEICELIEEIEKNLAEKADTDLIHDTIRKLKRSEELSAELGMVKLNSCASALRRFIQEQGDANPEAFQVAQFCVASLKEEILKGNKDVTDNLVTEVFTLLGMDKAEESDRADESIIDDIIESSSPAEAVDLSRLREILERGGAELVEPEEGSPYFAIRFPLRESEVKRLERIFGMSDPGENMNGEFSDPAMKELFLTLKEFMIAFSQGDLELAGETLNRLSRNQGQHELYNELGSIARKLHEALKNLGAALDPQIKEFVEDKLPDSGHRLEHILKITENAANITLDRLENLQSRRSSVDKVIKELEEAILFLYPLGEKAESQLEGIRMRIEKIKDLLGEDREDFTQILTAQDFQDLTGQIIMKVMNLLTELEQKLVELVETFGIRIKGRSKKEKDRTDELYGPAHEKKEGALRSQDEVDALLAEFGF</sequence>
<dbReference type="PANTHER" id="PTHR43693">
    <property type="entry name" value="PROTEIN PHOSPHATASE CHEZ"/>
    <property type="match status" value="1"/>
</dbReference>
<protein>
    <recommendedName>
        <fullName evidence="3">Protein phosphatase CheZ</fullName>
    </recommendedName>
    <alternativeName>
        <fullName evidence="9">Chemotaxis protein CheZ</fullName>
    </alternativeName>
</protein>
<reference evidence="12" key="1">
    <citation type="submission" date="2016-10" db="EMBL/GenBank/DDBJ databases">
        <authorList>
            <person name="Varghese N."/>
            <person name="Submissions S."/>
        </authorList>
    </citation>
    <scope>NUCLEOTIDE SEQUENCE [LARGE SCALE GENOMIC DNA]</scope>
    <source>
        <strain evidence="12">DSM 9990</strain>
    </source>
</reference>
<dbReference type="GO" id="GO:0006935">
    <property type="term" value="P:chemotaxis"/>
    <property type="evidence" value="ECO:0007669"/>
    <property type="project" value="UniProtKB-KW"/>
</dbReference>
<dbReference type="GO" id="GO:0005737">
    <property type="term" value="C:cytoplasm"/>
    <property type="evidence" value="ECO:0007669"/>
    <property type="project" value="UniProtKB-SubCell"/>
</dbReference>
<dbReference type="GO" id="GO:0097588">
    <property type="term" value="P:archaeal or bacterial-type flagellum-dependent cell motility"/>
    <property type="evidence" value="ECO:0007669"/>
    <property type="project" value="UniProtKB-KW"/>
</dbReference>
<evidence type="ECO:0000256" key="9">
    <source>
        <dbReference type="ARBA" id="ARBA00029599"/>
    </source>
</evidence>
<gene>
    <name evidence="11" type="ORF">SAMN05660836_00570</name>
</gene>
<proteinExistence type="inferred from homology"/>
<comment type="similarity">
    <text evidence="2">Belongs to the CheZ family.</text>
</comment>
<name>A0A1I4RE89_9BACT</name>
<keyword evidence="10" id="KW-0175">Coiled coil</keyword>
<comment type="subcellular location">
    <subcellularLocation>
        <location evidence="1">Cytoplasm</location>
    </subcellularLocation>
</comment>
<organism evidence="11 12">
    <name type="scientific">Thermodesulforhabdus norvegica</name>
    <dbReference type="NCBI Taxonomy" id="39841"/>
    <lineage>
        <taxon>Bacteria</taxon>
        <taxon>Pseudomonadati</taxon>
        <taxon>Thermodesulfobacteriota</taxon>
        <taxon>Syntrophobacteria</taxon>
        <taxon>Syntrophobacterales</taxon>
        <taxon>Thermodesulforhabdaceae</taxon>
        <taxon>Thermodesulforhabdus</taxon>
    </lineage>
</organism>
<dbReference type="STRING" id="39841.SAMN05660836_00570"/>
<evidence type="ECO:0000313" key="12">
    <source>
        <dbReference type="Proteomes" id="UP000199611"/>
    </source>
</evidence>
<evidence type="ECO:0000256" key="5">
    <source>
        <dbReference type="ARBA" id="ARBA00022500"/>
    </source>
</evidence>